<reference evidence="2 3" key="1">
    <citation type="submission" date="2023-11" db="EMBL/GenBank/DDBJ databases">
        <title>A Novel Polar Bacteriovorax (B. antarcticus) Isolated from the Biocrust in Antarctica.</title>
        <authorList>
            <person name="Mun W."/>
            <person name="Choi S.Y."/>
            <person name="Mitchell R.J."/>
        </authorList>
    </citation>
    <scope>NUCLEOTIDE SEQUENCE [LARGE SCALE GENOMIC DNA]</scope>
    <source>
        <strain evidence="2 3">PP10</strain>
    </source>
</reference>
<proteinExistence type="predicted"/>
<accession>A0ABU5VQP5</accession>
<dbReference type="EMBL" id="JAYGJQ010000001">
    <property type="protein sequence ID" value="MEA9355356.1"/>
    <property type="molecule type" value="Genomic_DNA"/>
</dbReference>
<keyword evidence="3" id="KW-1185">Reference proteome</keyword>
<evidence type="ECO:0000313" key="3">
    <source>
        <dbReference type="Proteomes" id="UP001302274"/>
    </source>
</evidence>
<dbReference type="Pfam" id="PF10543">
    <property type="entry name" value="ORF6N"/>
    <property type="match status" value="1"/>
</dbReference>
<evidence type="ECO:0000313" key="2">
    <source>
        <dbReference type="EMBL" id="MEA9355356.1"/>
    </source>
</evidence>
<gene>
    <name evidence="2" type="ORF">SHI21_04050</name>
</gene>
<name>A0ABU5VQP5_9BACT</name>
<sequence>MTKLDNEIFKIKNMIYFIRDQKVMLDSDLALLYGVETKVLNQQVKRNLKRFPSDFMFQLSSEEFHSLKSQIATSKSGSGGKQKLPLVFTENGVAMLSGILNSDRAINVNISIMRIFTKLRSFHALETSLSGEVKELKENSNKLFKVVFERLDSIEEDLIPKLPNQRKRIGITSDKPT</sequence>
<feature type="domain" description="KilA-N DNA-binding" evidence="1">
    <location>
        <begin position="14"/>
        <end position="99"/>
    </location>
</feature>
<dbReference type="RefSeq" id="WP_323574860.1">
    <property type="nucleotide sequence ID" value="NZ_JAYGJQ010000001.1"/>
</dbReference>
<dbReference type="Proteomes" id="UP001302274">
    <property type="component" value="Unassembled WGS sequence"/>
</dbReference>
<protein>
    <submittedName>
        <fullName evidence="2">ORF6N domain-containing protein</fullName>
    </submittedName>
</protein>
<dbReference type="InterPro" id="IPR018873">
    <property type="entry name" value="KilA-N_DNA-bd_domain"/>
</dbReference>
<comment type="caution">
    <text evidence="2">The sequence shown here is derived from an EMBL/GenBank/DDBJ whole genome shotgun (WGS) entry which is preliminary data.</text>
</comment>
<organism evidence="2 3">
    <name type="scientific">Bacteriovorax antarcticus</name>
    <dbReference type="NCBI Taxonomy" id="3088717"/>
    <lineage>
        <taxon>Bacteria</taxon>
        <taxon>Pseudomonadati</taxon>
        <taxon>Bdellovibrionota</taxon>
        <taxon>Bacteriovoracia</taxon>
        <taxon>Bacteriovoracales</taxon>
        <taxon>Bacteriovoracaceae</taxon>
        <taxon>Bacteriovorax</taxon>
    </lineage>
</organism>
<evidence type="ECO:0000259" key="1">
    <source>
        <dbReference type="Pfam" id="PF10543"/>
    </source>
</evidence>